<gene>
    <name evidence="1" type="ORF">DAT39_010428</name>
</gene>
<evidence type="ECO:0000313" key="1">
    <source>
        <dbReference type="EMBL" id="KAF5899870.1"/>
    </source>
</evidence>
<dbReference type="PANTHER" id="PTHR46104:SF1">
    <property type="entry name" value="GENE 9195-RELATED"/>
    <property type="match status" value="1"/>
</dbReference>
<dbReference type="Gene3D" id="2.10.50.10">
    <property type="entry name" value="Tumor Necrosis Factor Receptor, subunit A, domain 2"/>
    <property type="match status" value="1"/>
</dbReference>
<feature type="non-terminal residue" evidence="1">
    <location>
        <position position="64"/>
    </location>
</feature>
<evidence type="ECO:0000313" key="2">
    <source>
        <dbReference type="Proteomes" id="UP000727407"/>
    </source>
</evidence>
<keyword evidence="2" id="KW-1185">Reference proteome</keyword>
<dbReference type="OrthoDB" id="439917at2759"/>
<feature type="non-terminal residue" evidence="1">
    <location>
        <position position="1"/>
    </location>
</feature>
<dbReference type="PANTHER" id="PTHR46104">
    <property type="entry name" value="GENE 9195-RELATED-RELATED"/>
    <property type="match status" value="1"/>
</dbReference>
<dbReference type="Proteomes" id="UP000727407">
    <property type="component" value="Unassembled WGS sequence"/>
</dbReference>
<accession>A0A8J4UPS0</accession>
<protein>
    <submittedName>
        <fullName evidence="1">Multiple epidermal growth factor-like domains protein 6</fullName>
    </submittedName>
</protein>
<name>A0A8J4UPS0_CLAMG</name>
<dbReference type="EMBL" id="QNUK01000153">
    <property type="protein sequence ID" value="KAF5899870.1"/>
    <property type="molecule type" value="Genomic_DNA"/>
</dbReference>
<organism evidence="1 2">
    <name type="scientific">Clarias magur</name>
    <name type="common">Asian catfish</name>
    <name type="synonym">Macropteronotus magur</name>
    <dbReference type="NCBI Taxonomy" id="1594786"/>
    <lineage>
        <taxon>Eukaryota</taxon>
        <taxon>Metazoa</taxon>
        <taxon>Chordata</taxon>
        <taxon>Craniata</taxon>
        <taxon>Vertebrata</taxon>
        <taxon>Euteleostomi</taxon>
        <taxon>Actinopterygii</taxon>
        <taxon>Neopterygii</taxon>
        <taxon>Teleostei</taxon>
        <taxon>Ostariophysi</taxon>
        <taxon>Siluriformes</taxon>
        <taxon>Clariidae</taxon>
        <taxon>Clarias</taxon>
    </lineage>
</organism>
<reference evidence="1" key="1">
    <citation type="submission" date="2020-07" db="EMBL/GenBank/DDBJ databases">
        <title>Clarias magur genome sequencing, assembly and annotation.</title>
        <authorList>
            <person name="Kushwaha B."/>
            <person name="Kumar R."/>
            <person name="Das P."/>
            <person name="Joshi C.G."/>
            <person name="Kumar D."/>
            <person name="Nagpure N.S."/>
            <person name="Pandey M."/>
            <person name="Agarwal S."/>
            <person name="Srivastava S."/>
            <person name="Singh M."/>
            <person name="Sahoo L."/>
            <person name="Jayasankar P."/>
            <person name="Meher P.K."/>
            <person name="Koringa P.G."/>
            <person name="Iquebal M.A."/>
            <person name="Das S.P."/>
            <person name="Bit A."/>
            <person name="Patnaik S."/>
            <person name="Patel N."/>
            <person name="Shah T.M."/>
            <person name="Hinsu A."/>
            <person name="Jena J.K."/>
        </authorList>
    </citation>
    <scope>NUCLEOTIDE SEQUENCE</scope>
    <source>
        <strain evidence="1">CIFAMagur01</strain>
        <tissue evidence="1">Testis</tissue>
    </source>
</reference>
<dbReference type="AlphaFoldDB" id="A0A8J4UPS0"/>
<sequence length="64" mass="6759">VKDCLKCPAGFYCSEGTSDPLPCQPGTFNPLEGQDSTTDCRLCYPGKACTQVALKAPDVECMPG</sequence>
<proteinExistence type="predicted"/>
<dbReference type="SMART" id="SM01411">
    <property type="entry name" value="Ephrin_rec_like"/>
    <property type="match status" value="1"/>
</dbReference>
<comment type="caution">
    <text evidence="1">The sequence shown here is derived from an EMBL/GenBank/DDBJ whole genome shotgun (WGS) entry which is preliminary data.</text>
</comment>